<proteinExistence type="predicted"/>
<organism evidence="1 2">
    <name type="scientific">Streptomyces violaceusniger (strain Tu 4113)</name>
    <dbReference type="NCBI Taxonomy" id="653045"/>
    <lineage>
        <taxon>Bacteria</taxon>
        <taxon>Bacillati</taxon>
        <taxon>Actinomycetota</taxon>
        <taxon>Actinomycetes</taxon>
        <taxon>Kitasatosporales</taxon>
        <taxon>Streptomycetaceae</taxon>
        <taxon>Streptomyces</taxon>
        <taxon>Streptomyces violaceusniger group</taxon>
    </lineage>
</organism>
<sequence length="97" mass="10262">MGRGRFLSRTTAAGGAAIAAGPLTATAVNTRTATAAPRRSGPLRVHIALFDARDGLDRLLLVARHPRMAWSSLPGHGEHHARAVRTATCDTPGEQTW</sequence>
<name>G2P419_STRV4</name>
<evidence type="ECO:0000313" key="1">
    <source>
        <dbReference type="EMBL" id="AEM84947.1"/>
    </source>
</evidence>
<dbReference type="KEGG" id="svl:Strvi_5423"/>
<gene>
    <name evidence="1" type="ORF">Strvi_5423</name>
</gene>
<dbReference type="AlphaFoldDB" id="G2P419"/>
<evidence type="ECO:0000313" key="2">
    <source>
        <dbReference type="Proteomes" id="UP000008703"/>
    </source>
</evidence>
<dbReference type="EMBL" id="CP002994">
    <property type="protein sequence ID" value="AEM84947.1"/>
    <property type="molecule type" value="Genomic_DNA"/>
</dbReference>
<accession>G2P419</accession>
<keyword evidence="2" id="KW-1185">Reference proteome</keyword>
<reference evidence="1" key="1">
    <citation type="submission" date="2011-08" db="EMBL/GenBank/DDBJ databases">
        <title>Complete sequence of chromosome of Streptomyces violaceusniger Tu 4113.</title>
        <authorList>
            <consortium name="US DOE Joint Genome Institute"/>
            <person name="Lucas S."/>
            <person name="Han J."/>
            <person name="Lapidus A."/>
            <person name="Cheng J.-F."/>
            <person name="Goodwin L."/>
            <person name="Pitluck S."/>
            <person name="Peters L."/>
            <person name="Ivanova N."/>
            <person name="Daligault H."/>
            <person name="Detter J.C."/>
            <person name="Han C."/>
            <person name="Tapia R."/>
            <person name="Land M."/>
            <person name="Hauser L."/>
            <person name="Kyrpides N."/>
            <person name="Ivanova N."/>
            <person name="Pagani I."/>
            <person name="Hagen A."/>
            <person name="Katz L."/>
            <person name="Fiedler H.-P."/>
            <person name="Keasling J."/>
            <person name="Fortman J."/>
            <person name="Woyke T."/>
        </authorList>
    </citation>
    <scope>NUCLEOTIDE SEQUENCE [LARGE SCALE GENOMIC DNA]</scope>
    <source>
        <strain evidence="1">Tu 4113</strain>
    </source>
</reference>
<protein>
    <submittedName>
        <fullName evidence="1">Uncharacterized protein</fullName>
    </submittedName>
</protein>
<dbReference type="Proteomes" id="UP000008703">
    <property type="component" value="Chromosome"/>
</dbReference>
<dbReference type="HOGENOM" id="CLU_2345579_0_0_11"/>